<evidence type="ECO:0000256" key="1">
    <source>
        <dbReference type="ARBA" id="ARBA00008600"/>
    </source>
</evidence>
<dbReference type="GO" id="GO:0003723">
    <property type="term" value="F:RNA binding"/>
    <property type="evidence" value="ECO:0007669"/>
    <property type="project" value="TreeGrafter"/>
</dbReference>
<feature type="compositionally biased region" description="Basic residues" evidence="2">
    <location>
        <begin position="171"/>
        <end position="184"/>
    </location>
</feature>
<feature type="region of interest" description="Disordered" evidence="2">
    <location>
        <begin position="912"/>
        <end position="955"/>
    </location>
</feature>
<evidence type="ECO:0000259" key="3">
    <source>
        <dbReference type="PROSITE" id="PS50174"/>
    </source>
</evidence>
<dbReference type="PROSITE" id="PS50174">
    <property type="entry name" value="G_PATCH"/>
    <property type="match status" value="1"/>
</dbReference>
<dbReference type="GO" id="GO:0005634">
    <property type="term" value="C:nucleus"/>
    <property type="evidence" value="ECO:0007669"/>
    <property type="project" value="TreeGrafter"/>
</dbReference>
<dbReference type="PANTHER" id="PTHR13384:SF19">
    <property type="entry name" value="G PATCH DOMAIN-CONTAINING PROTEIN 1"/>
    <property type="match status" value="1"/>
</dbReference>
<dbReference type="OrthoDB" id="20507at2759"/>
<feature type="compositionally biased region" description="Polar residues" evidence="2">
    <location>
        <begin position="733"/>
        <end position="745"/>
    </location>
</feature>
<evidence type="ECO:0000313" key="4">
    <source>
        <dbReference type="EMBL" id="KOX77406.1"/>
    </source>
</evidence>
<feature type="region of interest" description="Disordered" evidence="2">
    <location>
        <begin position="1"/>
        <end position="28"/>
    </location>
</feature>
<feature type="region of interest" description="Disordered" evidence="2">
    <location>
        <begin position="164"/>
        <end position="217"/>
    </location>
</feature>
<proteinExistence type="inferred from homology"/>
<feature type="region of interest" description="Disordered" evidence="2">
    <location>
        <begin position="721"/>
        <end position="758"/>
    </location>
</feature>
<feature type="compositionally biased region" description="Low complexity" evidence="2">
    <location>
        <begin position="746"/>
        <end position="755"/>
    </location>
</feature>
<dbReference type="InterPro" id="IPR000467">
    <property type="entry name" value="G_patch_dom"/>
</dbReference>
<feature type="compositionally biased region" description="Basic residues" evidence="2">
    <location>
        <begin position="924"/>
        <end position="955"/>
    </location>
</feature>
<comment type="similarity">
    <text evidence="1">Belongs to the GPATCH1 family.</text>
</comment>
<keyword evidence="5" id="KW-1185">Reference proteome</keyword>
<evidence type="ECO:0000313" key="5">
    <source>
        <dbReference type="Proteomes" id="UP000053105"/>
    </source>
</evidence>
<dbReference type="Proteomes" id="UP000053105">
    <property type="component" value="Unassembled WGS sequence"/>
</dbReference>
<accession>A0A0M9A6E6</accession>
<dbReference type="Pfam" id="PF01585">
    <property type="entry name" value="G-patch"/>
    <property type="match status" value="1"/>
</dbReference>
<dbReference type="GO" id="GO:0006397">
    <property type="term" value="P:mRNA processing"/>
    <property type="evidence" value="ECO:0007669"/>
    <property type="project" value="InterPro"/>
</dbReference>
<reference evidence="4 5" key="1">
    <citation type="submission" date="2015-07" db="EMBL/GenBank/DDBJ databases">
        <title>The genome of Melipona quadrifasciata.</title>
        <authorList>
            <person name="Pan H."/>
            <person name="Kapheim K."/>
        </authorList>
    </citation>
    <scope>NUCLEOTIDE SEQUENCE [LARGE SCALE GENOMIC DNA]</scope>
    <source>
        <strain evidence="4">0111107301</strain>
        <tissue evidence="4">Whole body</tissue>
    </source>
</reference>
<dbReference type="PANTHER" id="PTHR13384">
    <property type="entry name" value="G PATCH DOMAIN-CONTAINING PROTEIN 1"/>
    <property type="match status" value="1"/>
</dbReference>
<dbReference type="AlphaFoldDB" id="A0A0M9A6E6"/>
<dbReference type="Pfam" id="PF26093">
    <property type="entry name" value="HTH_TGH"/>
    <property type="match status" value="1"/>
</dbReference>
<dbReference type="EMBL" id="KQ435732">
    <property type="protein sequence ID" value="KOX77406.1"/>
    <property type="molecule type" value="Genomic_DNA"/>
</dbReference>
<evidence type="ECO:0000256" key="2">
    <source>
        <dbReference type="SAM" id="MobiDB-lite"/>
    </source>
</evidence>
<feature type="compositionally biased region" description="Acidic residues" evidence="2">
    <location>
        <begin position="201"/>
        <end position="210"/>
    </location>
</feature>
<gene>
    <name evidence="4" type="ORF">WN51_09729</name>
</gene>
<sequence>MSDSEDENYVTFGVPLEPIDEDNVPRKKPMTIEDQYAYDAQGRRRFHGAFTGGFSAGYFNTVGTRDGWRPQQFKSSRSSKAENITQRPEDFMDEEDTSEFGIAPTGIRASENYINSGQRGTKRERITRDNNNPIPGTPVLKELLKPVKETVGIMLLKKMGWRPGQGVGSRLTKKQKAKIKRKNERMKDMQQGSRKPNLENSSEDSEDDYENVTFAPDDYEPFRCNPKDNYFGIGYSGLDRRTILSGHVNLFETPAFSIRDKNKKLSIHGQAFGVGAFEADDEDIYEREDMTRYDFSLGPERKTKTRWSENSSGSRNLNNCLEGFVLAKNKLELKKVFPPPELPKNFVPVHTIRKSRFYPPIENVSRSTENGKRKDLTAADRAKILEDTYNTKKPFETHPNSVPSVAFNVISKTLNLYGKQQTEEGQKEENQRAKTAVSWMEKLTAQSFIKGGTVGSSKDSDGNLKKLEEFKDSSTTSDKQSKVCQDNVVKPYFSDSGKQRRFEQYLVFVKDGEKNKLESIQPLSMTEWDREHERIEFEQAIKLFEQPTNEYVANKFTSASDPSRSDVSVQSNQEDEIKQAVKMKMFGKLTRERVEWKPASIVCKRFNIPEPKVGCVQPEMKKRSAKFSIFDSLDWNNSVKFLRASKEINDVNMSLSISENTDKNMLDNTEKHIIDNTDSNVKEASDDIFFKNRETIELVSEKMRNFEVSYEKVFGKEVSETSLKTDSSRTTDTEIMNQQENQKNISSTMKASTSKSKSEEKKDLFKSIFLSSSEESDSELNESLDSEAVKSVLIGKVPSEVNVNRNTSPPRGIFAKVDLDSLVNNTKSNVQLNETTSKEKDVNTVNSELETESQQDNFNSNPSKTQLLSNMYGPVLPSRLLKTESKTAEPSSSQMLKPVFKSVVVPKPKVDSEMCGVWVEREKVKKSKKEKKKHKHKEHKSSKHKRKSKKEKRAS</sequence>
<name>A0A0M9A6E6_9HYME</name>
<feature type="domain" description="G-patch" evidence="3">
    <location>
        <begin position="148"/>
        <end position="168"/>
    </location>
</feature>
<protein>
    <submittedName>
        <fullName evidence="4">G patch domain-containing protein 1 like protein</fullName>
    </submittedName>
</protein>
<organism evidence="4 5">
    <name type="scientific">Melipona quadrifasciata</name>
    <dbReference type="NCBI Taxonomy" id="166423"/>
    <lineage>
        <taxon>Eukaryota</taxon>
        <taxon>Metazoa</taxon>
        <taxon>Ecdysozoa</taxon>
        <taxon>Arthropoda</taxon>
        <taxon>Hexapoda</taxon>
        <taxon>Insecta</taxon>
        <taxon>Pterygota</taxon>
        <taxon>Neoptera</taxon>
        <taxon>Endopterygota</taxon>
        <taxon>Hymenoptera</taxon>
        <taxon>Apocrita</taxon>
        <taxon>Aculeata</taxon>
        <taxon>Apoidea</taxon>
        <taxon>Anthophila</taxon>
        <taxon>Apidae</taxon>
        <taxon>Melipona</taxon>
    </lineage>
</organism>
<dbReference type="Pfam" id="PF07713">
    <property type="entry name" value="DUF1604"/>
    <property type="match status" value="1"/>
</dbReference>
<dbReference type="STRING" id="166423.A0A0M9A6E6"/>
<dbReference type="InterPro" id="IPR011666">
    <property type="entry name" value="DUF1604"/>
</dbReference>